<dbReference type="Proteomes" id="UP000050795">
    <property type="component" value="Unassembled WGS sequence"/>
</dbReference>
<name>A0A183WR31_TRIRE</name>
<evidence type="ECO:0000313" key="15">
    <source>
        <dbReference type="Proteomes" id="UP000050795"/>
    </source>
</evidence>
<evidence type="ECO:0000256" key="1">
    <source>
        <dbReference type="ARBA" id="ARBA00004434"/>
    </source>
</evidence>
<accession>A0A183WR31</accession>
<keyword evidence="11 14" id="KW-0406">Ion transport</keyword>
<keyword evidence="5 14" id="KW-0109">Calcium transport</keyword>
<comment type="subunit">
    <text evidence="14">Component of the uniplex complex. Interacts (via the transmembrane region) with MCU (via the first transmembrane region); the interaction is direct.</text>
</comment>
<evidence type="ECO:0000256" key="10">
    <source>
        <dbReference type="ARBA" id="ARBA00022989"/>
    </source>
</evidence>
<keyword evidence="9 14" id="KW-0809">Transit peptide</keyword>
<dbReference type="InterPro" id="IPR018782">
    <property type="entry name" value="MCU_reg"/>
</dbReference>
<dbReference type="PANTHER" id="PTHR33904:SF1">
    <property type="entry name" value="ESSENTIAL MCU REGULATOR, MITOCHONDRIAL"/>
    <property type="match status" value="1"/>
</dbReference>
<evidence type="ECO:0000256" key="7">
    <source>
        <dbReference type="ARBA" id="ARBA00022792"/>
    </source>
</evidence>
<sequence>MITTRRLLKYIHLKKLCSRGIQCYSGEAGSCSSTGAFHPRPIMTPLGLIKVVGAVLPSIYLGSFISRSGAEFLEENDIFVPEDD</sequence>
<reference evidence="15" key="1">
    <citation type="submission" date="2022-06" db="EMBL/GenBank/DDBJ databases">
        <authorList>
            <person name="Berger JAMES D."/>
            <person name="Berger JAMES D."/>
        </authorList>
    </citation>
    <scope>NUCLEOTIDE SEQUENCE [LARGE SCALE GENOMIC DNA]</scope>
</reference>
<keyword evidence="13" id="KW-0472">Membrane</keyword>
<proteinExistence type="inferred from homology"/>
<dbReference type="Pfam" id="PF10161">
    <property type="entry name" value="DDDD"/>
    <property type="match status" value="1"/>
</dbReference>
<keyword evidence="6" id="KW-0812">Transmembrane</keyword>
<evidence type="ECO:0000256" key="2">
    <source>
        <dbReference type="ARBA" id="ARBA00008958"/>
    </source>
</evidence>
<dbReference type="AlphaFoldDB" id="A0A183WR31"/>
<keyword evidence="10" id="KW-1133">Transmembrane helix</keyword>
<keyword evidence="12 14" id="KW-0496">Mitochondrion</keyword>
<evidence type="ECO:0000256" key="6">
    <source>
        <dbReference type="ARBA" id="ARBA00022692"/>
    </source>
</evidence>
<comment type="subcellular location">
    <subcellularLocation>
        <location evidence="1 14">Mitochondrion inner membrane</location>
        <topology evidence="1 14">Single-pass membrane protein</topology>
    </subcellularLocation>
</comment>
<evidence type="ECO:0000256" key="3">
    <source>
        <dbReference type="ARBA" id="ARBA00022180"/>
    </source>
</evidence>
<keyword evidence="15" id="KW-1185">Reference proteome</keyword>
<reference evidence="16" key="2">
    <citation type="submission" date="2023-11" db="UniProtKB">
        <authorList>
            <consortium name="WormBaseParasite"/>
        </authorList>
    </citation>
    <scope>IDENTIFICATION</scope>
</reference>
<evidence type="ECO:0000256" key="4">
    <source>
        <dbReference type="ARBA" id="ARBA00022448"/>
    </source>
</evidence>
<dbReference type="WBParaSite" id="TREG1_76130.1">
    <property type="protein sequence ID" value="TREG1_76130.1"/>
    <property type="gene ID" value="TREG1_76130"/>
</dbReference>
<dbReference type="PANTHER" id="PTHR33904">
    <property type="entry name" value="ESSENTIAL MCU REGULATOR, MITOCHONDRIAL"/>
    <property type="match status" value="1"/>
</dbReference>
<protein>
    <recommendedName>
        <fullName evidence="3 14">Essential MCU regulator, mitochondrial</fullName>
    </recommendedName>
    <alternativeName>
        <fullName evidence="14">Single-pass membrane protein with aspartate-rich tail 1, mitochondrial</fullName>
    </alternativeName>
</protein>
<evidence type="ECO:0000256" key="9">
    <source>
        <dbReference type="ARBA" id="ARBA00022946"/>
    </source>
</evidence>
<comment type="similarity">
    <text evidence="2 14">Belongs to the SMDT1/EMRE family.</text>
</comment>
<evidence type="ECO:0000256" key="5">
    <source>
        <dbReference type="ARBA" id="ARBA00022568"/>
    </source>
</evidence>
<dbReference type="GO" id="GO:0036444">
    <property type="term" value="P:calcium import into the mitochondrion"/>
    <property type="evidence" value="ECO:0007669"/>
    <property type="project" value="UniProtKB-UniRule"/>
</dbReference>
<evidence type="ECO:0000256" key="14">
    <source>
        <dbReference type="RuleBase" id="RU369077"/>
    </source>
</evidence>
<keyword evidence="8 14" id="KW-0106">Calcium</keyword>
<evidence type="ECO:0000256" key="12">
    <source>
        <dbReference type="ARBA" id="ARBA00023128"/>
    </source>
</evidence>
<keyword evidence="7 14" id="KW-0999">Mitochondrion inner membrane</keyword>
<comment type="function">
    <text evidence="14">Essential regulatory subunit of the mitochondrial calcium uniporter complex (uniplex), a complex that mediates calcium uptake into mitochondria.</text>
</comment>
<organism evidence="15 16">
    <name type="scientific">Trichobilharzia regenti</name>
    <name type="common">Nasal bird schistosome</name>
    <dbReference type="NCBI Taxonomy" id="157069"/>
    <lineage>
        <taxon>Eukaryota</taxon>
        <taxon>Metazoa</taxon>
        <taxon>Spiralia</taxon>
        <taxon>Lophotrochozoa</taxon>
        <taxon>Platyhelminthes</taxon>
        <taxon>Trematoda</taxon>
        <taxon>Digenea</taxon>
        <taxon>Strigeidida</taxon>
        <taxon>Schistosomatoidea</taxon>
        <taxon>Schistosomatidae</taxon>
        <taxon>Trichobilharzia</taxon>
    </lineage>
</organism>
<evidence type="ECO:0000256" key="8">
    <source>
        <dbReference type="ARBA" id="ARBA00022837"/>
    </source>
</evidence>
<keyword evidence="4 14" id="KW-0813">Transport</keyword>
<evidence type="ECO:0000256" key="11">
    <source>
        <dbReference type="ARBA" id="ARBA00023065"/>
    </source>
</evidence>
<evidence type="ECO:0000256" key="13">
    <source>
        <dbReference type="ARBA" id="ARBA00023136"/>
    </source>
</evidence>
<dbReference type="GO" id="GO:1990246">
    <property type="term" value="C:uniplex complex"/>
    <property type="evidence" value="ECO:0007669"/>
    <property type="project" value="UniProtKB-UniRule"/>
</dbReference>
<evidence type="ECO:0000313" key="16">
    <source>
        <dbReference type="WBParaSite" id="TREG1_76130.1"/>
    </source>
</evidence>
<dbReference type="GO" id="GO:0051560">
    <property type="term" value="P:mitochondrial calcium ion homeostasis"/>
    <property type="evidence" value="ECO:0007669"/>
    <property type="project" value="UniProtKB-UniRule"/>
</dbReference>